<dbReference type="HOGENOM" id="CLU_2097564_0_0_1"/>
<sequence>MERRNEGGRVVALDEAHQFLTTNSREAITLTDNYTIVTHSLAETPGDPAWFATLRGHLAGAVLDESKPKYSSDNIFFQNRDPEDRGGLGILPKRDIGHRSLGRIQVIAHMVGFERR</sequence>
<dbReference type="GeneID" id="22587113"/>
<dbReference type="EMBL" id="KN275957">
    <property type="protein sequence ID" value="KGM92758.1"/>
    <property type="molecule type" value="Genomic_DNA"/>
</dbReference>
<proteinExistence type="predicted"/>
<evidence type="ECO:0000313" key="2">
    <source>
        <dbReference type="Proteomes" id="UP000001628"/>
    </source>
</evidence>
<protein>
    <submittedName>
        <fullName evidence="1">Uncharacterized protein</fullName>
    </submittedName>
</protein>
<accession>A0A0A0HWN0</accession>
<organism evidence="1 2">
    <name type="scientific">Paracoccidioides brasiliensis (strain Pb18)</name>
    <dbReference type="NCBI Taxonomy" id="502780"/>
    <lineage>
        <taxon>Eukaryota</taxon>
        <taxon>Fungi</taxon>
        <taxon>Dikarya</taxon>
        <taxon>Ascomycota</taxon>
        <taxon>Pezizomycotina</taxon>
        <taxon>Eurotiomycetes</taxon>
        <taxon>Eurotiomycetidae</taxon>
        <taxon>Onygenales</taxon>
        <taxon>Ajellomycetaceae</taxon>
        <taxon>Paracoccidioides</taxon>
    </lineage>
</organism>
<dbReference type="AlphaFoldDB" id="A0A0A0HWN0"/>
<keyword evidence="2" id="KW-1185">Reference proteome</keyword>
<dbReference type="InParanoid" id="A0A0A0HWN0"/>
<name>A0A0A0HWN0_PARBD</name>
<dbReference type="Proteomes" id="UP000001628">
    <property type="component" value="Unassembled WGS sequence"/>
</dbReference>
<evidence type="ECO:0000313" key="1">
    <source>
        <dbReference type="EMBL" id="KGM92758.1"/>
    </source>
</evidence>
<reference evidence="1 2" key="1">
    <citation type="journal article" date="2011" name="PLoS Genet.">
        <title>Comparative genomic analysis of human fungal pathogens causing paracoccidioidomycosis.</title>
        <authorList>
            <person name="Desjardins C.A."/>
            <person name="Champion M.D."/>
            <person name="Holder J.W."/>
            <person name="Muszewska A."/>
            <person name="Goldberg J."/>
            <person name="Bailao A.M."/>
            <person name="Brigido M.M."/>
            <person name="Ferreira M.E."/>
            <person name="Garcia A.M."/>
            <person name="Grynberg M."/>
            <person name="Gujja S."/>
            <person name="Heiman D.I."/>
            <person name="Henn M.R."/>
            <person name="Kodira C.D."/>
            <person name="Leon-Narvaez H."/>
            <person name="Longo L.V."/>
            <person name="Ma L.J."/>
            <person name="Malavazi I."/>
            <person name="Matsuo A.L."/>
            <person name="Morais F.V."/>
            <person name="Pereira M."/>
            <person name="Rodriguez-Brito S."/>
            <person name="Sakthikumar S."/>
            <person name="Salem-Izacc S.M."/>
            <person name="Sykes S.M."/>
            <person name="Teixeira M.M."/>
            <person name="Vallejo M.C."/>
            <person name="Walter M.E."/>
            <person name="Yandava C."/>
            <person name="Young S."/>
            <person name="Zeng Q."/>
            <person name="Zucker J."/>
            <person name="Felipe M.S."/>
            <person name="Goldman G.H."/>
            <person name="Haas B.J."/>
            <person name="McEwen J.G."/>
            <person name="Nino-Vega G."/>
            <person name="Puccia R."/>
            <person name="San-Blas G."/>
            <person name="Soares C.M."/>
            <person name="Birren B.W."/>
            <person name="Cuomo C.A."/>
        </authorList>
    </citation>
    <scope>NUCLEOTIDE SEQUENCE [LARGE SCALE GENOMIC DNA]</scope>
    <source>
        <strain evidence="1 2">Pb18</strain>
    </source>
</reference>
<dbReference type="KEGG" id="pbn:PADG_11216"/>
<gene>
    <name evidence="1" type="ORF">PADG_11216</name>
</gene>
<dbReference type="RefSeq" id="XP_010756811.1">
    <property type="nucleotide sequence ID" value="XM_010758509.1"/>
</dbReference>
<dbReference type="OrthoDB" id="2316594at2759"/>
<dbReference type="VEuPathDB" id="FungiDB:PADG_11216"/>